<dbReference type="EMBL" id="JAPKNK010000002">
    <property type="protein sequence ID" value="MCX5568514.1"/>
    <property type="molecule type" value="Genomic_DNA"/>
</dbReference>
<dbReference type="RefSeq" id="WP_266337492.1">
    <property type="nucleotide sequence ID" value="NZ_JAPKNK010000002.1"/>
</dbReference>
<dbReference type="AlphaFoldDB" id="A0A9X3DZI9"/>
<accession>A0A9X3DZI9</accession>
<feature type="domain" description="TNase-like" evidence="1">
    <location>
        <begin position="38"/>
        <end position="164"/>
    </location>
</feature>
<evidence type="ECO:0000313" key="2">
    <source>
        <dbReference type="EMBL" id="MCX5568514.1"/>
    </source>
</evidence>
<dbReference type="Pfam" id="PF00565">
    <property type="entry name" value="SNase"/>
    <property type="match status" value="1"/>
</dbReference>
<dbReference type="PANTHER" id="PTHR12302">
    <property type="entry name" value="EBNA2 BINDING PROTEIN P100"/>
    <property type="match status" value="1"/>
</dbReference>
<proteinExistence type="predicted"/>
<dbReference type="Gene3D" id="2.40.50.90">
    <property type="match status" value="1"/>
</dbReference>
<dbReference type="PANTHER" id="PTHR12302:SF26">
    <property type="entry name" value="BLR1266 PROTEIN"/>
    <property type="match status" value="1"/>
</dbReference>
<dbReference type="Proteomes" id="UP001144805">
    <property type="component" value="Unassembled WGS sequence"/>
</dbReference>
<reference evidence="2" key="1">
    <citation type="submission" date="2022-11" db="EMBL/GenBank/DDBJ databases">
        <title>Biodiversity and phylogenetic relationships of bacteria.</title>
        <authorList>
            <person name="Machado R.A.R."/>
            <person name="Bhat A."/>
            <person name="Loulou A."/>
            <person name="Kallel S."/>
        </authorList>
    </citation>
    <scope>NUCLEOTIDE SEQUENCE</scope>
    <source>
        <strain evidence="2">K-TC2</strain>
    </source>
</reference>
<dbReference type="SMART" id="SM00318">
    <property type="entry name" value="SNc"/>
    <property type="match status" value="1"/>
</dbReference>
<protein>
    <submittedName>
        <fullName evidence="2">Thermonuclease family protein</fullName>
    </submittedName>
</protein>
<name>A0A9X3DZI9_9HYPH</name>
<dbReference type="SUPFAM" id="SSF50199">
    <property type="entry name" value="Staphylococcal nuclease"/>
    <property type="match status" value="1"/>
</dbReference>
<gene>
    <name evidence="2" type="ORF">OSH07_04855</name>
</gene>
<evidence type="ECO:0000313" key="3">
    <source>
        <dbReference type="Proteomes" id="UP001144805"/>
    </source>
</evidence>
<keyword evidence="3" id="KW-1185">Reference proteome</keyword>
<dbReference type="InterPro" id="IPR035437">
    <property type="entry name" value="SNase_OB-fold_sf"/>
</dbReference>
<sequence length="184" mass="20143">MRRARNRRSKSPPLVFLVLLVLGLLLIGYIDQTLREIHAADGSVVLVRDGDSLAIDRAELRLYGIDAPELRQTCADAKDEPWRCGEAAKSALSQIVSRGGLRCSPRVRDRFGREVATCRVNGLDDVGAAMLRAGFAVVFGTAPDGDYQSAETAARVAKRGIWQGGFMPPAEWRHQHPRPDGGHD</sequence>
<comment type="caution">
    <text evidence="2">The sequence shown here is derived from an EMBL/GenBank/DDBJ whole genome shotgun (WGS) entry which is preliminary data.</text>
</comment>
<dbReference type="PROSITE" id="PS50830">
    <property type="entry name" value="TNASE_3"/>
    <property type="match status" value="1"/>
</dbReference>
<organism evidence="2 3">
    <name type="scientific">Kaistia nematophila</name>
    <dbReference type="NCBI Taxonomy" id="2994654"/>
    <lineage>
        <taxon>Bacteria</taxon>
        <taxon>Pseudomonadati</taxon>
        <taxon>Pseudomonadota</taxon>
        <taxon>Alphaproteobacteria</taxon>
        <taxon>Hyphomicrobiales</taxon>
        <taxon>Kaistiaceae</taxon>
        <taxon>Kaistia</taxon>
    </lineage>
</organism>
<dbReference type="InterPro" id="IPR016071">
    <property type="entry name" value="Staphylococal_nuclease_OB-fold"/>
</dbReference>
<evidence type="ECO:0000259" key="1">
    <source>
        <dbReference type="PROSITE" id="PS50830"/>
    </source>
</evidence>